<dbReference type="AlphaFoldDB" id="A0A0B5E3P0"/>
<dbReference type="KEGG" id="cid:P73_2956"/>
<dbReference type="OrthoDB" id="7865723at2"/>
<keyword evidence="2" id="KW-1185">Reference proteome</keyword>
<gene>
    <name evidence="1" type="ORF">P73_2956</name>
</gene>
<name>A0A0B5E3P0_9RHOB</name>
<dbReference type="EMBL" id="CP004393">
    <property type="protein sequence ID" value="AJE47671.1"/>
    <property type="molecule type" value="Genomic_DNA"/>
</dbReference>
<sequence length="87" mass="9415">MMDLVFDIAGRLCVADRVKMRGNTLEAEFDRNVAGALADAYEGSQSVSVLNMPALSVTWSVQDYRAEGDSRCTAIFSVNSSAGRVLH</sequence>
<dbReference type="Proteomes" id="UP000031521">
    <property type="component" value="Chromosome"/>
</dbReference>
<organism evidence="1 2">
    <name type="scientific">Celeribacter indicus</name>
    <dbReference type="NCBI Taxonomy" id="1208324"/>
    <lineage>
        <taxon>Bacteria</taxon>
        <taxon>Pseudomonadati</taxon>
        <taxon>Pseudomonadota</taxon>
        <taxon>Alphaproteobacteria</taxon>
        <taxon>Rhodobacterales</taxon>
        <taxon>Roseobacteraceae</taxon>
        <taxon>Celeribacter</taxon>
    </lineage>
</organism>
<proteinExistence type="predicted"/>
<evidence type="ECO:0000313" key="2">
    <source>
        <dbReference type="Proteomes" id="UP000031521"/>
    </source>
</evidence>
<accession>A0A0B5E3P0</accession>
<dbReference type="HOGENOM" id="CLU_2477686_0_0_5"/>
<reference evidence="1 2" key="1">
    <citation type="journal article" date="2014" name="Int. J. Syst. Evol. Microbiol.">
        <title>Celeribacter indicus sp. nov., a polycyclic aromatic hydrocarbon-degrading bacterium from deep-sea sediment and reclassification of Huaishuia halophila as Celeribacter halophilus comb. nov.</title>
        <authorList>
            <person name="Lai Q."/>
            <person name="Cao J."/>
            <person name="Yuan J."/>
            <person name="Li F."/>
            <person name="Shao Z."/>
        </authorList>
    </citation>
    <scope>NUCLEOTIDE SEQUENCE [LARGE SCALE GENOMIC DNA]</scope>
    <source>
        <strain evidence="1">P73</strain>
    </source>
</reference>
<evidence type="ECO:0000313" key="1">
    <source>
        <dbReference type="EMBL" id="AJE47671.1"/>
    </source>
</evidence>
<protein>
    <submittedName>
        <fullName evidence="1">Uncharacterized protein</fullName>
    </submittedName>
</protein>
<dbReference type="RefSeq" id="WP_043870178.1">
    <property type="nucleotide sequence ID" value="NZ_CP004393.1"/>
</dbReference>